<dbReference type="Proteomes" id="UP000824469">
    <property type="component" value="Unassembled WGS sequence"/>
</dbReference>
<accession>A0AA38GAZ6</accession>
<sequence>MLAHANCRNVSSRSHGTSQGYNVVVDMWQHPSVFVHLDLRTSRIELHFPLGQ</sequence>
<protein>
    <submittedName>
        <fullName evidence="1">Uncharacterized protein</fullName>
    </submittedName>
</protein>
<reference evidence="1 2" key="1">
    <citation type="journal article" date="2021" name="Nat. Plants">
        <title>The Taxus genome provides insights into paclitaxel biosynthesis.</title>
        <authorList>
            <person name="Xiong X."/>
            <person name="Gou J."/>
            <person name="Liao Q."/>
            <person name="Li Y."/>
            <person name="Zhou Q."/>
            <person name="Bi G."/>
            <person name="Li C."/>
            <person name="Du R."/>
            <person name="Wang X."/>
            <person name="Sun T."/>
            <person name="Guo L."/>
            <person name="Liang H."/>
            <person name="Lu P."/>
            <person name="Wu Y."/>
            <person name="Zhang Z."/>
            <person name="Ro D.K."/>
            <person name="Shang Y."/>
            <person name="Huang S."/>
            <person name="Yan J."/>
        </authorList>
    </citation>
    <scope>NUCLEOTIDE SEQUENCE [LARGE SCALE GENOMIC DNA]</scope>
    <source>
        <strain evidence="1">Ta-2019</strain>
    </source>
</reference>
<keyword evidence="2" id="KW-1185">Reference proteome</keyword>
<gene>
    <name evidence="1" type="ORF">KI387_019972</name>
</gene>
<dbReference type="AlphaFoldDB" id="A0AA38GAZ6"/>
<name>A0AA38GAZ6_TAXCH</name>
<feature type="non-terminal residue" evidence="1">
    <location>
        <position position="52"/>
    </location>
</feature>
<organism evidence="1 2">
    <name type="scientific">Taxus chinensis</name>
    <name type="common">Chinese yew</name>
    <name type="synonym">Taxus wallichiana var. chinensis</name>
    <dbReference type="NCBI Taxonomy" id="29808"/>
    <lineage>
        <taxon>Eukaryota</taxon>
        <taxon>Viridiplantae</taxon>
        <taxon>Streptophyta</taxon>
        <taxon>Embryophyta</taxon>
        <taxon>Tracheophyta</taxon>
        <taxon>Spermatophyta</taxon>
        <taxon>Pinopsida</taxon>
        <taxon>Pinidae</taxon>
        <taxon>Conifers II</taxon>
        <taxon>Cupressales</taxon>
        <taxon>Taxaceae</taxon>
        <taxon>Taxus</taxon>
    </lineage>
</organism>
<comment type="caution">
    <text evidence="1">The sequence shown here is derived from an EMBL/GenBank/DDBJ whole genome shotgun (WGS) entry which is preliminary data.</text>
</comment>
<evidence type="ECO:0000313" key="1">
    <source>
        <dbReference type="EMBL" id="KAH9318203.1"/>
    </source>
</evidence>
<evidence type="ECO:0000313" key="2">
    <source>
        <dbReference type="Proteomes" id="UP000824469"/>
    </source>
</evidence>
<proteinExistence type="predicted"/>
<dbReference type="EMBL" id="JAHRHJ020000004">
    <property type="protein sequence ID" value="KAH9318203.1"/>
    <property type="molecule type" value="Genomic_DNA"/>
</dbReference>